<proteinExistence type="predicted"/>
<dbReference type="InterPro" id="IPR000008">
    <property type="entry name" value="C2_dom"/>
</dbReference>
<dbReference type="InterPro" id="IPR035892">
    <property type="entry name" value="C2_domain_sf"/>
</dbReference>
<dbReference type="SUPFAM" id="SSF49562">
    <property type="entry name" value="C2 domain (Calcium/lipid-binding domain, CaLB)"/>
    <property type="match status" value="1"/>
</dbReference>
<dbReference type="CDD" id="cd00030">
    <property type="entry name" value="C2"/>
    <property type="match status" value="1"/>
</dbReference>
<dbReference type="Gene3D" id="2.60.40.150">
    <property type="entry name" value="C2 domain"/>
    <property type="match status" value="1"/>
</dbReference>
<evidence type="ECO:0000259" key="1">
    <source>
        <dbReference type="PROSITE" id="PS50004"/>
    </source>
</evidence>
<sequence>MLSLTATWVLSDAHDRLNAGANYLKRKEEYEKNALSAPCEVNDETGACEKEVCIRSAANLPGRVDSWPRKPAPESWVKLEAGGRLVCKTGKHENNETPQWDFCCYVHGHHEHSEFFFSVFDADFSGDEGDWLGTAVLPGNATAGSYELALSGGEFEIDADAPPPTLTVSIPLFPPPPPPPQNIDAVKVTGGATDKLLFEEAKAGAEAHELRKYLCVMSAKGLIESDFFPRVGKYRYPDSWVRISTFREENKRMGLSPKFVEYALTTGTTLPSRRCTARRSSTPRS</sequence>
<evidence type="ECO:0000313" key="2">
    <source>
        <dbReference type="EnsemblProtists" id="EOD31808"/>
    </source>
</evidence>
<accession>A0A0D3K7S3</accession>
<evidence type="ECO:0000313" key="3">
    <source>
        <dbReference type="Proteomes" id="UP000013827"/>
    </source>
</evidence>
<feature type="domain" description="C2" evidence="1">
    <location>
        <begin position="31"/>
        <end position="152"/>
    </location>
</feature>
<dbReference type="AlphaFoldDB" id="A0A0D3K7S3"/>
<dbReference type="EnsemblProtists" id="EOD31808">
    <property type="protein sequence ID" value="EOD31808"/>
    <property type="gene ID" value="EMIHUDRAFT_456227"/>
</dbReference>
<dbReference type="Proteomes" id="UP000013827">
    <property type="component" value="Unassembled WGS sequence"/>
</dbReference>
<dbReference type="HOGENOM" id="CLU_978076_0_0_1"/>
<dbReference type="GeneID" id="17277082"/>
<reference evidence="2" key="2">
    <citation type="submission" date="2024-10" db="UniProtKB">
        <authorList>
            <consortium name="EnsemblProtists"/>
        </authorList>
    </citation>
    <scope>IDENTIFICATION</scope>
</reference>
<reference evidence="3" key="1">
    <citation type="journal article" date="2013" name="Nature">
        <title>Pan genome of the phytoplankton Emiliania underpins its global distribution.</title>
        <authorList>
            <person name="Read B.A."/>
            <person name="Kegel J."/>
            <person name="Klute M.J."/>
            <person name="Kuo A."/>
            <person name="Lefebvre S.C."/>
            <person name="Maumus F."/>
            <person name="Mayer C."/>
            <person name="Miller J."/>
            <person name="Monier A."/>
            <person name="Salamov A."/>
            <person name="Young J."/>
            <person name="Aguilar M."/>
            <person name="Claverie J.M."/>
            <person name="Frickenhaus S."/>
            <person name="Gonzalez K."/>
            <person name="Herman E.K."/>
            <person name="Lin Y.C."/>
            <person name="Napier J."/>
            <person name="Ogata H."/>
            <person name="Sarno A.F."/>
            <person name="Shmutz J."/>
            <person name="Schroeder D."/>
            <person name="de Vargas C."/>
            <person name="Verret F."/>
            <person name="von Dassow P."/>
            <person name="Valentin K."/>
            <person name="Van de Peer Y."/>
            <person name="Wheeler G."/>
            <person name="Dacks J.B."/>
            <person name="Delwiche C.F."/>
            <person name="Dyhrman S.T."/>
            <person name="Glockner G."/>
            <person name="John U."/>
            <person name="Richards T."/>
            <person name="Worden A.Z."/>
            <person name="Zhang X."/>
            <person name="Grigoriev I.V."/>
            <person name="Allen A.E."/>
            <person name="Bidle K."/>
            <person name="Borodovsky M."/>
            <person name="Bowler C."/>
            <person name="Brownlee C."/>
            <person name="Cock J.M."/>
            <person name="Elias M."/>
            <person name="Gladyshev V.N."/>
            <person name="Groth M."/>
            <person name="Guda C."/>
            <person name="Hadaegh A."/>
            <person name="Iglesias-Rodriguez M.D."/>
            <person name="Jenkins J."/>
            <person name="Jones B.M."/>
            <person name="Lawson T."/>
            <person name="Leese F."/>
            <person name="Lindquist E."/>
            <person name="Lobanov A."/>
            <person name="Lomsadze A."/>
            <person name="Malik S.B."/>
            <person name="Marsh M.E."/>
            <person name="Mackinder L."/>
            <person name="Mock T."/>
            <person name="Mueller-Roeber B."/>
            <person name="Pagarete A."/>
            <person name="Parker M."/>
            <person name="Probert I."/>
            <person name="Quesneville H."/>
            <person name="Raines C."/>
            <person name="Rensing S.A."/>
            <person name="Riano-Pachon D.M."/>
            <person name="Richier S."/>
            <person name="Rokitta S."/>
            <person name="Shiraiwa Y."/>
            <person name="Soanes D.M."/>
            <person name="van der Giezen M."/>
            <person name="Wahlund T.M."/>
            <person name="Williams B."/>
            <person name="Wilson W."/>
            <person name="Wolfe G."/>
            <person name="Wurch L.L."/>
        </authorList>
    </citation>
    <scope>NUCLEOTIDE SEQUENCE</scope>
</reference>
<protein>
    <recommendedName>
        <fullName evidence="1">C2 domain-containing protein</fullName>
    </recommendedName>
</protein>
<dbReference type="PaxDb" id="2903-EOD31808"/>
<dbReference type="RefSeq" id="XP_005784237.1">
    <property type="nucleotide sequence ID" value="XM_005784180.1"/>
</dbReference>
<dbReference type="SMART" id="SM00239">
    <property type="entry name" value="C2"/>
    <property type="match status" value="1"/>
</dbReference>
<dbReference type="PROSITE" id="PS50004">
    <property type="entry name" value="C2"/>
    <property type="match status" value="1"/>
</dbReference>
<dbReference type="KEGG" id="ehx:EMIHUDRAFT_456227"/>
<organism evidence="2 3">
    <name type="scientific">Emiliania huxleyi (strain CCMP1516)</name>
    <dbReference type="NCBI Taxonomy" id="280463"/>
    <lineage>
        <taxon>Eukaryota</taxon>
        <taxon>Haptista</taxon>
        <taxon>Haptophyta</taxon>
        <taxon>Prymnesiophyceae</taxon>
        <taxon>Isochrysidales</taxon>
        <taxon>Noelaerhabdaceae</taxon>
        <taxon>Emiliania</taxon>
    </lineage>
</organism>
<keyword evidence="3" id="KW-1185">Reference proteome</keyword>
<name>A0A0D3K7S3_EMIH1</name>